<dbReference type="Pfam" id="PF11412">
    <property type="entry name" value="DsbD_N"/>
    <property type="match status" value="1"/>
</dbReference>
<sequence>MSTIAVASPLSTVRAKPGQPAQVRLFPAGRDEASGRFRAVVEIALADGYKTYWREPGDSGVPTVFDWGASDNVADVNVRYPVPQRFFDGTGHAIGYLSTVRFPVEVTPVAAGKAVELRVNIDFGVCRDICIPEQATVAATLSDIEQIAGLWEDAVALTPVTLEPGGTSPVARASIVGSNLILTIDGTKGEGAELAGEGIFLEGPAGWSFGLPVRADHQNGALFSVPVRHPAFETPVDIDVTLAAGVAEDRAVETQVKVLPPQ</sequence>
<evidence type="ECO:0000259" key="1">
    <source>
        <dbReference type="Pfam" id="PF11412"/>
    </source>
</evidence>
<reference evidence="2 3" key="1">
    <citation type="submission" date="2020-08" db="EMBL/GenBank/DDBJ databases">
        <title>Genomic Encyclopedia of Type Strains, Phase IV (KMG-IV): sequencing the most valuable type-strain genomes for metagenomic binning, comparative biology and taxonomic classification.</title>
        <authorList>
            <person name="Goeker M."/>
        </authorList>
    </citation>
    <scope>NUCLEOTIDE SEQUENCE [LARGE SCALE GENOMIC DNA]</scope>
    <source>
        <strain evidence="2 3">DSM 28760</strain>
    </source>
</reference>
<dbReference type="EMBL" id="JACICC010000002">
    <property type="protein sequence ID" value="MBB3808812.1"/>
    <property type="molecule type" value="Genomic_DNA"/>
</dbReference>
<name>A0A7W5Z2D8_9HYPH</name>
<dbReference type="RefSeq" id="WP_183750849.1">
    <property type="nucleotide sequence ID" value="NZ_JACICC010000002.1"/>
</dbReference>
<accession>A0A7W5Z2D8</accession>
<organism evidence="2 3">
    <name type="scientific">Pseudochelatococcus contaminans</name>
    <dbReference type="NCBI Taxonomy" id="1538103"/>
    <lineage>
        <taxon>Bacteria</taxon>
        <taxon>Pseudomonadati</taxon>
        <taxon>Pseudomonadota</taxon>
        <taxon>Alphaproteobacteria</taxon>
        <taxon>Hyphomicrobiales</taxon>
        <taxon>Chelatococcaceae</taxon>
        <taxon>Pseudochelatococcus</taxon>
    </lineage>
</organism>
<evidence type="ECO:0000313" key="3">
    <source>
        <dbReference type="Proteomes" id="UP000537592"/>
    </source>
</evidence>
<feature type="domain" description="Thiol:disulfide interchange protein DsbD N-terminal" evidence="1">
    <location>
        <begin position="33"/>
        <end position="140"/>
    </location>
</feature>
<dbReference type="Proteomes" id="UP000537592">
    <property type="component" value="Unassembled WGS sequence"/>
</dbReference>
<evidence type="ECO:0000313" key="2">
    <source>
        <dbReference type="EMBL" id="MBB3808812.1"/>
    </source>
</evidence>
<protein>
    <submittedName>
        <fullName evidence="2">DsbC/DsbD-like thiol-disulfide interchange protein</fullName>
    </submittedName>
</protein>
<dbReference type="AlphaFoldDB" id="A0A7W5Z2D8"/>
<comment type="caution">
    <text evidence="2">The sequence shown here is derived from an EMBL/GenBank/DDBJ whole genome shotgun (WGS) entry which is preliminary data.</text>
</comment>
<keyword evidence="3" id="KW-1185">Reference proteome</keyword>
<gene>
    <name evidence="2" type="ORF">FHS81_000882</name>
</gene>
<dbReference type="InterPro" id="IPR028250">
    <property type="entry name" value="DsbDN"/>
</dbReference>
<proteinExistence type="predicted"/>